<sequence>MKTQKFVDLVQGWIADRGAAGLQFTTGFESLIGDTVTPPAGTMRADGRVVEGEFTLPDGKVAVTIDSWGSQASRMEAAVEAIAEDIGYPLVRFVDQDGDLLTTSVRLSHRQADATWRAARVQLEEAGIPFQEIQQATTSNAGALARWFPTSPIFGWWHSHTVSQKNLDRNTKAFGKELAEAFEGYAKVHSDARSARIVTAEIVATGVARRHRMAAKQDTLFGPQAKQGSGKNDVGPSALGLGSMPPTAIEKAPVDVTYESIVGHWFLSFSGLRRFGWSDQDAAGANALMVALALLLREVAAQDALLRAGTELRIVNAPRATLIRHATGGEEVDLPSGEQLVALVRELGARVGWKGPVTVTIPPKSILGQLLEKSDPELVEADGGA</sequence>
<protein>
    <recommendedName>
        <fullName evidence="2">CRISPR-associated protein Csb1</fullName>
    </recommendedName>
</protein>
<gene>
    <name evidence="1" type="ORF">GCM10025872_35300</name>
</gene>
<proteinExistence type="predicted"/>
<dbReference type="RefSeq" id="WP_289231725.1">
    <property type="nucleotide sequence ID" value="NZ_AP027735.1"/>
</dbReference>
<dbReference type="EMBL" id="AP027735">
    <property type="protein sequence ID" value="BDZ59873.1"/>
    <property type="molecule type" value="Genomic_DNA"/>
</dbReference>
<dbReference type="NCBIfam" id="TIGR02570">
    <property type="entry name" value="cas7_GSU0053"/>
    <property type="match status" value="1"/>
</dbReference>
<dbReference type="InterPro" id="IPR013403">
    <property type="entry name" value="CRISPR-assoc_prot_Csb1/Cas7u"/>
</dbReference>
<reference evidence="1" key="2">
    <citation type="submission" date="2023-02" db="EMBL/GenBank/DDBJ databases">
        <authorList>
            <person name="Sun Q."/>
            <person name="Mori K."/>
        </authorList>
    </citation>
    <scope>NUCLEOTIDE SEQUENCE</scope>
    <source>
        <strain evidence="1">NBRC 110608</strain>
    </source>
</reference>
<accession>A0ABM8HFT3</accession>
<organism evidence="1">
    <name type="scientific">Barrientosiimonas endolithica</name>
    <dbReference type="NCBI Taxonomy" id="1535208"/>
    <lineage>
        <taxon>Bacteria</taxon>
        <taxon>Bacillati</taxon>
        <taxon>Actinomycetota</taxon>
        <taxon>Actinomycetes</taxon>
        <taxon>Micrococcales</taxon>
        <taxon>Dermacoccaceae</taxon>
        <taxon>Barrientosiimonas</taxon>
    </lineage>
</organism>
<evidence type="ECO:0000313" key="1">
    <source>
        <dbReference type="EMBL" id="BDZ59873.1"/>
    </source>
</evidence>
<reference evidence="1" key="1">
    <citation type="journal article" date="2014" name="Int. J. Syst. Evol. Microbiol.">
        <title>Complete genome of a new Firmicutes species belonging to the dominant human colonic microbiota ('Ruminococcus bicirculans') reveals two chromosomes and a selective capacity to utilize plant glucans.</title>
        <authorList>
            <consortium name="NISC Comparative Sequencing Program"/>
            <person name="Wegmann U."/>
            <person name="Louis P."/>
            <person name="Goesmann A."/>
            <person name="Henrissat B."/>
            <person name="Duncan S.H."/>
            <person name="Flint H.J."/>
        </authorList>
    </citation>
    <scope>NUCLEOTIDE SEQUENCE</scope>
    <source>
        <strain evidence="1">NBRC 110608</strain>
    </source>
</reference>
<name>A0ABM8HFT3_9MICO</name>
<evidence type="ECO:0008006" key="2">
    <source>
        <dbReference type="Google" id="ProtNLM"/>
    </source>
</evidence>
<dbReference type="Pfam" id="PF09617">
    <property type="entry name" value="Cas_GSU0053"/>
    <property type="match status" value="1"/>
</dbReference>